<dbReference type="Gene3D" id="3.30.160.20">
    <property type="match status" value="1"/>
</dbReference>
<reference evidence="3 4" key="2">
    <citation type="submission" date="2019-11" db="EMBL/GenBank/DDBJ databases">
        <authorList>
            <person name="Lu H."/>
        </authorList>
    </citation>
    <scope>NUCLEOTIDE SEQUENCE [LARGE SCALE GENOMIC DNA]</scope>
    <source>
        <strain evidence="3 4">FIM1</strain>
    </source>
</reference>
<sequence length="164" mass="19275">MLRVLRRLYSDKVSIGRNWVSELKADAVPMRLFVATYDRSRGKGGQNVNKVNSKCTLTLYNFSRCSWIPEEVREQLLEKGFRYYARNKDALVIQSDETRSRDQNRAICVEKFVKEVKRTVEFAGEASADTKRKWRGIKARSNEERLSEKKHKSDKKRIRSTRLL</sequence>
<dbReference type="SUPFAM" id="SSF110916">
    <property type="entry name" value="Peptidyl-tRNA hydrolase domain-like"/>
    <property type="match status" value="1"/>
</dbReference>
<reference evidence="3 4" key="1">
    <citation type="submission" date="2016-03" db="EMBL/GenBank/DDBJ databases">
        <title>How can Kluyveromyces marxianus grow so fast - potential evolutionary course in Saccharomyces Complex revealed by comparative genomics.</title>
        <authorList>
            <person name="Mo W."/>
            <person name="Lu W."/>
            <person name="Yang X."/>
            <person name="Qi J."/>
            <person name="Lv H."/>
        </authorList>
    </citation>
    <scope>NUCLEOTIDE SEQUENCE [LARGE SCALE GENOMIC DNA]</scope>
    <source>
        <strain evidence="3 4">FIM1</strain>
    </source>
</reference>
<dbReference type="InterPro" id="IPR000352">
    <property type="entry name" value="Pep_chain_release_fac_I"/>
</dbReference>
<dbReference type="PANTHER" id="PTHR11075">
    <property type="entry name" value="PEPTIDE CHAIN RELEASE FACTOR"/>
    <property type="match status" value="1"/>
</dbReference>
<evidence type="ECO:0000256" key="1">
    <source>
        <dbReference type="SAM" id="MobiDB-lite"/>
    </source>
</evidence>
<protein>
    <submittedName>
        <fullName evidence="3">Protein PTH4</fullName>
    </submittedName>
</protein>
<evidence type="ECO:0000313" key="3">
    <source>
        <dbReference type="EMBL" id="QGN13804.1"/>
    </source>
</evidence>
<dbReference type="Pfam" id="PF00472">
    <property type="entry name" value="RF-1"/>
    <property type="match status" value="1"/>
</dbReference>
<feature type="region of interest" description="Disordered" evidence="1">
    <location>
        <begin position="140"/>
        <end position="164"/>
    </location>
</feature>
<gene>
    <name evidence="3" type="primary">PTH4</name>
    <name evidence="3" type="ORF">FIM1_450</name>
</gene>
<dbReference type="Proteomes" id="UP000422736">
    <property type="component" value="Chromosome 1"/>
</dbReference>
<dbReference type="PANTHER" id="PTHR11075:SF54">
    <property type="entry name" value="LARGE RIBOSOMAL SUBUNIT PROTEIN ML62"/>
    <property type="match status" value="1"/>
</dbReference>
<accession>A0ABX6ENK5</accession>
<keyword evidence="4" id="KW-1185">Reference proteome</keyword>
<feature type="domain" description="Prokaryotic-type class I peptide chain release factors" evidence="2">
    <location>
        <begin position="36"/>
        <end position="158"/>
    </location>
</feature>
<dbReference type="EMBL" id="CP015054">
    <property type="protein sequence ID" value="QGN13804.1"/>
    <property type="molecule type" value="Genomic_DNA"/>
</dbReference>
<feature type="compositionally biased region" description="Basic residues" evidence="1">
    <location>
        <begin position="148"/>
        <end position="164"/>
    </location>
</feature>
<evidence type="ECO:0000313" key="4">
    <source>
        <dbReference type="Proteomes" id="UP000422736"/>
    </source>
</evidence>
<evidence type="ECO:0000259" key="2">
    <source>
        <dbReference type="Pfam" id="PF00472"/>
    </source>
</evidence>
<name>A0ABX6ENK5_KLUMA</name>
<dbReference type="InterPro" id="IPR052104">
    <property type="entry name" value="Mito_Release_Factor_mL62"/>
</dbReference>
<organism evidence="3 4">
    <name type="scientific">Kluyveromyces marxianus</name>
    <name type="common">Yeast</name>
    <name type="synonym">Candida kefyr</name>
    <dbReference type="NCBI Taxonomy" id="4911"/>
    <lineage>
        <taxon>Eukaryota</taxon>
        <taxon>Fungi</taxon>
        <taxon>Dikarya</taxon>
        <taxon>Ascomycota</taxon>
        <taxon>Saccharomycotina</taxon>
        <taxon>Saccharomycetes</taxon>
        <taxon>Saccharomycetales</taxon>
        <taxon>Saccharomycetaceae</taxon>
        <taxon>Kluyveromyces</taxon>
    </lineage>
</organism>
<proteinExistence type="predicted"/>